<name>A0ACB8AQG4_9AGAM</name>
<evidence type="ECO:0000313" key="2">
    <source>
        <dbReference type="Proteomes" id="UP000790377"/>
    </source>
</evidence>
<proteinExistence type="predicted"/>
<evidence type="ECO:0000313" key="1">
    <source>
        <dbReference type="EMBL" id="KAH7915169.1"/>
    </source>
</evidence>
<protein>
    <submittedName>
        <fullName evidence="1">Uncharacterized protein</fullName>
    </submittedName>
</protein>
<keyword evidence="2" id="KW-1185">Reference proteome</keyword>
<reference evidence="1" key="1">
    <citation type="journal article" date="2021" name="New Phytol.">
        <title>Evolutionary innovations through gain and loss of genes in the ectomycorrhizal Boletales.</title>
        <authorList>
            <person name="Wu G."/>
            <person name="Miyauchi S."/>
            <person name="Morin E."/>
            <person name="Kuo A."/>
            <person name="Drula E."/>
            <person name="Varga T."/>
            <person name="Kohler A."/>
            <person name="Feng B."/>
            <person name="Cao Y."/>
            <person name="Lipzen A."/>
            <person name="Daum C."/>
            <person name="Hundley H."/>
            <person name="Pangilinan J."/>
            <person name="Johnson J."/>
            <person name="Barry K."/>
            <person name="LaButti K."/>
            <person name="Ng V."/>
            <person name="Ahrendt S."/>
            <person name="Min B."/>
            <person name="Choi I.G."/>
            <person name="Park H."/>
            <person name="Plett J.M."/>
            <person name="Magnuson J."/>
            <person name="Spatafora J.W."/>
            <person name="Nagy L.G."/>
            <person name="Henrissat B."/>
            <person name="Grigoriev I.V."/>
            <person name="Yang Z.L."/>
            <person name="Xu J."/>
            <person name="Martin F.M."/>
        </authorList>
    </citation>
    <scope>NUCLEOTIDE SEQUENCE</scope>
    <source>
        <strain evidence="1">ATCC 28755</strain>
    </source>
</reference>
<dbReference type="Proteomes" id="UP000790377">
    <property type="component" value="Unassembled WGS sequence"/>
</dbReference>
<sequence>MSHEPATTECLDAIQIFCGGLRQYDSYSGMDSAKESNGSKSRAKLDDLKNSVEDLRLTMQSPSSSPAVLKNAIAAMTEEHAKSSEYANSLAHIYRLPTEILIIIFKLAGHASQDPNFPCTYDVRPSELDISHVSRRWRDIAINNPSLWTKWGEYVTRSNNLLSIYFHRSSNLKVEVELNSWKAQTQMSVFQACASKGRVGKYHVASELLEISMHRFRSLAISSITTSMAELLKRIALTASSSPTPSFASLACLSINANFIEILHEQDTLLNFQEFRNILSASPNLAVLQLADAVVSCSEIMDPAGTEFIDMPSLTQLCLDAVDEPSDLYSISILAALKAPNLRHCRHIFPHEDGDKLRYTFFQSDGTPRFSSVQALSLNTSGTCDDDSIFMDDDIFFEIIVKAFPSVTDVTLVNTDVMQCGWALAERGIRRHPADAWPCIQRLSLYRPSHKGLRSIHTWLNARSLRIRQPRRLSFKVSGPISNLSKGDVLCLKEMEIYGDLTLENIDLETLQKFEEDSLNVDEEEIT</sequence>
<dbReference type="EMBL" id="MU267603">
    <property type="protein sequence ID" value="KAH7915169.1"/>
    <property type="molecule type" value="Genomic_DNA"/>
</dbReference>
<accession>A0ACB8AQG4</accession>
<comment type="caution">
    <text evidence="1">The sequence shown here is derived from an EMBL/GenBank/DDBJ whole genome shotgun (WGS) entry which is preliminary data.</text>
</comment>
<organism evidence="1 2">
    <name type="scientific">Hygrophoropsis aurantiaca</name>
    <dbReference type="NCBI Taxonomy" id="72124"/>
    <lineage>
        <taxon>Eukaryota</taxon>
        <taxon>Fungi</taxon>
        <taxon>Dikarya</taxon>
        <taxon>Basidiomycota</taxon>
        <taxon>Agaricomycotina</taxon>
        <taxon>Agaricomycetes</taxon>
        <taxon>Agaricomycetidae</taxon>
        <taxon>Boletales</taxon>
        <taxon>Coniophorineae</taxon>
        <taxon>Hygrophoropsidaceae</taxon>
        <taxon>Hygrophoropsis</taxon>
    </lineage>
</organism>
<gene>
    <name evidence="1" type="ORF">BJ138DRAFT_1098046</name>
</gene>